<feature type="region of interest" description="Disordered" evidence="1">
    <location>
        <begin position="34"/>
        <end position="57"/>
    </location>
</feature>
<organism evidence="2 3">
    <name type="scientific">Micromonospora humi</name>
    <dbReference type="NCBI Taxonomy" id="745366"/>
    <lineage>
        <taxon>Bacteria</taxon>
        <taxon>Bacillati</taxon>
        <taxon>Actinomycetota</taxon>
        <taxon>Actinomycetes</taxon>
        <taxon>Micromonosporales</taxon>
        <taxon>Micromonosporaceae</taxon>
        <taxon>Micromonospora</taxon>
    </lineage>
</organism>
<sequence length="57" mass="5826">MPPSPFNERIRDADACFPPSVPGAVAAERPVAGVTGGMITPSPTITQANPGPKIPSR</sequence>
<dbReference type="EMBL" id="FMDM01000005">
    <property type="protein sequence ID" value="SCG54139.1"/>
    <property type="molecule type" value="Genomic_DNA"/>
</dbReference>
<dbReference type="Proteomes" id="UP000199360">
    <property type="component" value="Unassembled WGS sequence"/>
</dbReference>
<name>A0A1C5I7M8_9ACTN</name>
<evidence type="ECO:0000256" key="1">
    <source>
        <dbReference type="SAM" id="MobiDB-lite"/>
    </source>
</evidence>
<gene>
    <name evidence="2" type="ORF">GA0070213_10531</name>
</gene>
<accession>A0A1C5I7M8</accession>
<proteinExistence type="predicted"/>
<protein>
    <submittedName>
        <fullName evidence="2">Uncharacterized protein</fullName>
    </submittedName>
</protein>
<reference evidence="3" key="1">
    <citation type="submission" date="2016-06" db="EMBL/GenBank/DDBJ databases">
        <authorList>
            <person name="Varghese N."/>
            <person name="Submissions Spin"/>
        </authorList>
    </citation>
    <scope>NUCLEOTIDE SEQUENCE [LARGE SCALE GENOMIC DNA]</scope>
    <source>
        <strain evidence="3">DSM 45647</strain>
    </source>
</reference>
<dbReference type="AlphaFoldDB" id="A0A1C5I7M8"/>
<evidence type="ECO:0000313" key="2">
    <source>
        <dbReference type="EMBL" id="SCG54139.1"/>
    </source>
</evidence>
<keyword evidence="3" id="KW-1185">Reference proteome</keyword>
<evidence type="ECO:0000313" key="3">
    <source>
        <dbReference type="Proteomes" id="UP000199360"/>
    </source>
</evidence>